<evidence type="ECO:0000313" key="3">
    <source>
        <dbReference type="Proteomes" id="UP001558713"/>
    </source>
</evidence>
<dbReference type="Gene3D" id="3.30.200.20">
    <property type="entry name" value="Phosphorylase Kinase, domain 1"/>
    <property type="match status" value="1"/>
</dbReference>
<dbReference type="AlphaFoldDB" id="A0ABD0ZYQ8"/>
<reference evidence="2 3" key="1">
    <citation type="submission" date="2024-04" db="EMBL/GenBank/DDBJ databases">
        <title>Genome assembly C_amara_ONT_v2.</title>
        <authorList>
            <person name="Yant L."/>
            <person name="Moore C."/>
            <person name="Slenker M."/>
        </authorList>
    </citation>
    <scope>NUCLEOTIDE SEQUENCE [LARGE SCALE GENOMIC DNA]</scope>
    <source>
        <tissue evidence="2">Leaf</tissue>
    </source>
</reference>
<dbReference type="EMBL" id="JBANAX010000843">
    <property type="protein sequence ID" value="KAL1191746.1"/>
    <property type="molecule type" value="Genomic_DNA"/>
</dbReference>
<comment type="caution">
    <text evidence="2">The sequence shown here is derived from an EMBL/GenBank/DDBJ whole genome shotgun (WGS) entry which is preliminary data.</text>
</comment>
<feature type="domain" description="Protein kinase" evidence="1">
    <location>
        <begin position="54"/>
        <end position="123"/>
    </location>
</feature>
<organism evidence="2 3">
    <name type="scientific">Cardamine amara subsp. amara</name>
    <dbReference type="NCBI Taxonomy" id="228776"/>
    <lineage>
        <taxon>Eukaryota</taxon>
        <taxon>Viridiplantae</taxon>
        <taxon>Streptophyta</taxon>
        <taxon>Embryophyta</taxon>
        <taxon>Tracheophyta</taxon>
        <taxon>Spermatophyta</taxon>
        <taxon>Magnoliopsida</taxon>
        <taxon>eudicotyledons</taxon>
        <taxon>Gunneridae</taxon>
        <taxon>Pentapetalae</taxon>
        <taxon>rosids</taxon>
        <taxon>malvids</taxon>
        <taxon>Brassicales</taxon>
        <taxon>Brassicaceae</taxon>
        <taxon>Cardamineae</taxon>
        <taxon>Cardamine</taxon>
    </lineage>
</organism>
<proteinExistence type="predicted"/>
<dbReference type="InterPro" id="IPR011009">
    <property type="entry name" value="Kinase-like_dom_sf"/>
</dbReference>
<accession>A0ABD0ZYQ8</accession>
<keyword evidence="2" id="KW-0418">Kinase</keyword>
<evidence type="ECO:0000259" key="1">
    <source>
        <dbReference type="PROSITE" id="PS50011"/>
    </source>
</evidence>
<dbReference type="InterPro" id="IPR000719">
    <property type="entry name" value="Prot_kinase_dom"/>
</dbReference>
<name>A0ABD0ZYQ8_CARAN</name>
<evidence type="ECO:0000313" key="2">
    <source>
        <dbReference type="EMBL" id="KAL1191746.1"/>
    </source>
</evidence>
<keyword evidence="2" id="KW-0808">Transferase</keyword>
<keyword evidence="3" id="KW-1185">Reference proteome</keyword>
<dbReference type="SUPFAM" id="SSF56112">
    <property type="entry name" value="Protein kinase-like (PK-like)"/>
    <property type="match status" value="1"/>
</dbReference>
<gene>
    <name evidence="2" type="ORF">V5N11_001529</name>
</gene>
<protein>
    <submittedName>
        <fullName evidence="2">Mitogen-activated protein kinase kinase 8</fullName>
    </submittedName>
</protein>
<dbReference type="GO" id="GO:0016301">
    <property type="term" value="F:kinase activity"/>
    <property type="evidence" value="ECO:0007669"/>
    <property type="project" value="UniProtKB-KW"/>
</dbReference>
<dbReference type="Proteomes" id="UP001558713">
    <property type="component" value="Unassembled WGS sequence"/>
</dbReference>
<sequence length="123" mass="13669">MILVRDPGFFNLKLSSPTQASTTTLPCRFPIAAAKTASATVTSHARNTVFATDLDKINVVDSGNVGTVFKNRDKTNSSEIYALKKVKKYMDSAFHCQLLGEIEIFRLVNSPYIIKCHEIFQNP</sequence>
<dbReference type="Pfam" id="PF00069">
    <property type="entry name" value="Pkinase"/>
    <property type="match status" value="1"/>
</dbReference>
<dbReference type="PROSITE" id="PS50011">
    <property type="entry name" value="PROTEIN_KINASE_DOM"/>
    <property type="match status" value="1"/>
</dbReference>